<dbReference type="Proteomes" id="UP001144341">
    <property type="component" value="Unassembled WGS sequence"/>
</dbReference>
<organism evidence="2 3">
    <name type="scientific">Pedobacter rhodius</name>
    <dbReference type="NCBI Taxonomy" id="3004098"/>
    <lineage>
        <taxon>Bacteria</taxon>
        <taxon>Pseudomonadati</taxon>
        <taxon>Bacteroidota</taxon>
        <taxon>Sphingobacteriia</taxon>
        <taxon>Sphingobacteriales</taxon>
        <taxon>Sphingobacteriaceae</taxon>
        <taxon>Pedobacter</taxon>
    </lineage>
</organism>
<dbReference type="NCBIfam" id="TIGR03519">
    <property type="entry name" value="T9SS_PorP_fam"/>
    <property type="match status" value="1"/>
</dbReference>
<protein>
    <submittedName>
        <fullName evidence="2">Type IX secretion system membrane protein PorP/SprF</fullName>
    </submittedName>
</protein>
<keyword evidence="3" id="KW-1185">Reference proteome</keyword>
<sequence>MKIFIALCFYLSFFLYTAAQQKPQYTQYVLNNYLLNPALSGVENYTDVKLGYRQQWAGLADAPKTAFVSAHWALGSEYLWSNALSFDEKGNDPRSRSYQQYYTASPAHHGVGFSAVNDKAGQLTTTAFNLSYAYHLILNDKLNMSVGIAGGFTRIGIDANRLLLENPNDPSLGNAIESQFKPDVSAGIWLYGSRFFSGISVQQLRPQQLSFSDDGNYNQGKQVPHFFLTGGYKLYVSEDMHLIPSVMVKAVQGVPLSVDANLKLGLKDKVWIGAGYRNQDAVTVMAGVNVSSLINVTYAYDFTTSGLNQVSTGSHEIVLGFLLNNVYKVICPRNMW</sequence>
<feature type="signal peptide" evidence="1">
    <location>
        <begin position="1"/>
        <end position="18"/>
    </location>
</feature>
<gene>
    <name evidence="2" type="ORF">O0931_04340</name>
</gene>
<accession>A0ABT4KUA2</accession>
<evidence type="ECO:0000256" key="1">
    <source>
        <dbReference type="SAM" id="SignalP"/>
    </source>
</evidence>
<keyword evidence="1" id="KW-0732">Signal</keyword>
<dbReference type="EMBL" id="JAPWGL010000001">
    <property type="protein sequence ID" value="MCZ4222518.1"/>
    <property type="molecule type" value="Genomic_DNA"/>
</dbReference>
<comment type="caution">
    <text evidence="2">The sequence shown here is derived from an EMBL/GenBank/DDBJ whole genome shotgun (WGS) entry which is preliminary data.</text>
</comment>
<dbReference type="Pfam" id="PF11751">
    <property type="entry name" value="PorP_SprF"/>
    <property type="match status" value="1"/>
</dbReference>
<name>A0ABT4KUA2_9SPHI</name>
<dbReference type="InterPro" id="IPR019861">
    <property type="entry name" value="PorP/SprF_Bacteroidetes"/>
</dbReference>
<evidence type="ECO:0000313" key="2">
    <source>
        <dbReference type="EMBL" id="MCZ4222518.1"/>
    </source>
</evidence>
<evidence type="ECO:0000313" key="3">
    <source>
        <dbReference type="Proteomes" id="UP001144341"/>
    </source>
</evidence>
<reference evidence="2" key="1">
    <citation type="submission" date="2022-12" db="EMBL/GenBank/DDBJ databases">
        <title>Genome sequence of SJ11.</title>
        <authorList>
            <person name="Woo H."/>
        </authorList>
    </citation>
    <scope>NUCLEOTIDE SEQUENCE</scope>
    <source>
        <strain evidence="2">SJ11</strain>
    </source>
</reference>
<proteinExistence type="predicted"/>
<dbReference type="RefSeq" id="WP_269414319.1">
    <property type="nucleotide sequence ID" value="NZ_JAPWGL010000001.1"/>
</dbReference>
<feature type="chain" id="PRO_5047057545" evidence="1">
    <location>
        <begin position="19"/>
        <end position="336"/>
    </location>
</feature>